<comment type="caution">
    <text evidence="9">The sequence shown here is derived from an EMBL/GenBank/DDBJ whole genome shotgun (WGS) entry which is preliminary data.</text>
</comment>
<evidence type="ECO:0000256" key="4">
    <source>
        <dbReference type="RuleBase" id="RU361260"/>
    </source>
</evidence>
<dbReference type="PROSITE" id="PS51444">
    <property type="entry name" value="FH2"/>
    <property type="match status" value="1"/>
</dbReference>
<evidence type="ECO:0000313" key="9">
    <source>
        <dbReference type="EMBL" id="KAG0450295.1"/>
    </source>
</evidence>
<feature type="region of interest" description="Disordered" evidence="5">
    <location>
        <begin position="319"/>
        <end position="383"/>
    </location>
</feature>
<dbReference type="Proteomes" id="UP000636800">
    <property type="component" value="Unassembled WGS sequence"/>
</dbReference>
<keyword evidence="6" id="KW-0812">Transmembrane</keyword>
<dbReference type="Proteomes" id="UP000639772">
    <property type="component" value="Chromosome 11"/>
</dbReference>
<feature type="chain" id="PRO_5033940018" description="Formin-like protein" evidence="7">
    <location>
        <begin position="26"/>
        <end position="799"/>
    </location>
</feature>
<evidence type="ECO:0000313" key="10">
    <source>
        <dbReference type="EMBL" id="KAG0462511.1"/>
    </source>
</evidence>
<evidence type="ECO:0000313" key="12">
    <source>
        <dbReference type="Proteomes" id="UP000639772"/>
    </source>
</evidence>
<dbReference type="InterPro" id="IPR015425">
    <property type="entry name" value="FH2_Formin"/>
</dbReference>
<dbReference type="InterPro" id="IPR042201">
    <property type="entry name" value="FH2_Formin_sf"/>
</dbReference>
<sequence>MSSAAQCSLFLILTFLMLDFCITAAQSNAFLVSTSDAVEVEIQRVSGKDNAQEWKLTMIMKSKIRMLFGLHASTSEAEAAAESPSPLPQFQQLHIYHEAPSPRRRHVPLVQGTMDPDGSTGGRRKLVKVVASIIASVMATLALFGIIVVSITVHRRHQRKVGTSNGTSKVSFDPETEMIYLEPFAPFLETDSDHKPSPESKSLISSCPSPKEELALGYSPSSDGNESFYSVCSSHCSFELASIAFEPNLAETEANVHLSPLTSSRNSCSVQSIMASKPETRNATVKEPSDIERAMSDQAPSGHLVGDDTNLSKPLRTLKGMSKQRPTPFLPPPLISNKHGCVPNPPPPPPPPSFPKPNRKTTPAPPSQLQKSQANGKGCNELPKLKPLHWDKVRAASDRSMVWDKIRSSSFELDEQMIESLFGYNKQYSAKGAEFKSKSSSPGKQVLEHKRLQNFTILMKALNATAEQVCNALIQGTGLDTQQLEVLAKMVPTMEEEEKLCKYVGDADQLGSIEKFLKVILTVPLAFSRIEAMLYKETFEEEVIHLKKSFAMLEEACKELRSSRHFLRLLEAVLKTGNRMNVGTIRGGATAFKLDALLKLADVKGTDGKTTLLHFVIQEMIKSESLDACDKNKDKLFNKTKTKTAKEAEKRYNSKGLELISSLSCELCNVKKTASMDLDVLASSVSNLSKGMSKMKELVELKLSVDERDGPFVKTMRSFQKRGEEVIMELKDFEHRVFCLVKEITEYYHGEVSKEEVNPLQIFVVVSDFLVMLDRVCKEVRSSTTTQAKDHIVHFPKGS</sequence>
<dbReference type="OrthoDB" id="1668162at2759"/>
<evidence type="ECO:0000259" key="8">
    <source>
        <dbReference type="PROSITE" id="PS51444"/>
    </source>
</evidence>
<dbReference type="InterPro" id="IPR027643">
    <property type="entry name" value="Formin-like_plant"/>
</dbReference>
<gene>
    <name evidence="10" type="ORF">HPP92_020987</name>
    <name evidence="9" type="ORF">HPP92_026960</name>
</gene>
<dbReference type="Gene3D" id="1.20.58.2220">
    <property type="entry name" value="Formin, FH2 domain"/>
    <property type="match status" value="1"/>
</dbReference>
<organism evidence="9 11">
    <name type="scientific">Vanilla planifolia</name>
    <name type="common">Vanilla</name>
    <dbReference type="NCBI Taxonomy" id="51239"/>
    <lineage>
        <taxon>Eukaryota</taxon>
        <taxon>Viridiplantae</taxon>
        <taxon>Streptophyta</taxon>
        <taxon>Embryophyta</taxon>
        <taxon>Tracheophyta</taxon>
        <taxon>Spermatophyta</taxon>
        <taxon>Magnoliopsida</taxon>
        <taxon>Liliopsida</taxon>
        <taxon>Asparagales</taxon>
        <taxon>Orchidaceae</taxon>
        <taxon>Vanilloideae</taxon>
        <taxon>Vanilleae</taxon>
        <taxon>Vanilla</taxon>
    </lineage>
</organism>
<feature type="compositionally biased region" description="Pro residues" evidence="5">
    <location>
        <begin position="343"/>
        <end position="355"/>
    </location>
</feature>
<keyword evidence="6" id="KW-0472">Membrane</keyword>
<dbReference type="Pfam" id="PF02181">
    <property type="entry name" value="FH2"/>
    <property type="match status" value="1"/>
</dbReference>
<dbReference type="PANTHER" id="PTHR23213">
    <property type="entry name" value="FORMIN-RELATED"/>
    <property type="match status" value="1"/>
</dbReference>
<reference evidence="11 12" key="1">
    <citation type="journal article" date="2020" name="Nat. Food">
        <title>A phased Vanilla planifolia genome enables genetic improvement of flavour and production.</title>
        <authorList>
            <person name="Hasing T."/>
            <person name="Tang H."/>
            <person name="Brym M."/>
            <person name="Khazi F."/>
            <person name="Huang T."/>
            <person name="Chambers A.H."/>
        </authorList>
    </citation>
    <scope>NUCLEOTIDE SEQUENCE [LARGE SCALE GENOMIC DNA]</scope>
    <source>
        <tissue evidence="9">Leaf</tissue>
    </source>
</reference>
<dbReference type="GO" id="GO:0016020">
    <property type="term" value="C:membrane"/>
    <property type="evidence" value="ECO:0007669"/>
    <property type="project" value="UniProtKB-SubCell"/>
</dbReference>
<dbReference type="EMBL" id="JADCNM010000011">
    <property type="protein sequence ID" value="KAG0462511.1"/>
    <property type="molecule type" value="Genomic_DNA"/>
</dbReference>
<evidence type="ECO:0000256" key="6">
    <source>
        <dbReference type="SAM" id="Phobius"/>
    </source>
</evidence>
<name>A0A835U724_VANPL</name>
<dbReference type="SMART" id="SM00498">
    <property type="entry name" value="FH2"/>
    <property type="match status" value="1"/>
</dbReference>
<dbReference type="PANTHER" id="PTHR23213:SF177">
    <property type="entry name" value="FORMIN-LIKE PROTEIN 11"/>
    <property type="match status" value="1"/>
</dbReference>
<feature type="signal peptide" evidence="7">
    <location>
        <begin position="1"/>
        <end position="25"/>
    </location>
</feature>
<dbReference type="EMBL" id="JADCNL010000124">
    <property type="protein sequence ID" value="KAG0450295.1"/>
    <property type="molecule type" value="Genomic_DNA"/>
</dbReference>
<proteinExistence type="inferred from homology"/>
<evidence type="ECO:0000256" key="3">
    <source>
        <dbReference type="ARBA" id="ARBA00025793"/>
    </source>
</evidence>
<evidence type="ECO:0000256" key="2">
    <source>
        <dbReference type="ARBA" id="ARBA00022729"/>
    </source>
</evidence>
<comment type="subcellular location">
    <subcellularLocation>
        <location evidence="1">Membrane</location>
        <topology evidence="1">Single-pass membrane protein</topology>
    </subcellularLocation>
</comment>
<dbReference type="AlphaFoldDB" id="A0A835U724"/>
<keyword evidence="11" id="KW-1185">Reference proteome</keyword>
<keyword evidence="6" id="KW-1133">Transmembrane helix</keyword>
<protein>
    <recommendedName>
        <fullName evidence="4">Formin-like protein</fullName>
    </recommendedName>
</protein>
<evidence type="ECO:0000256" key="7">
    <source>
        <dbReference type="SAM" id="SignalP"/>
    </source>
</evidence>
<feature type="domain" description="FH2" evidence="8">
    <location>
        <begin position="375"/>
        <end position="799"/>
    </location>
</feature>
<keyword evidence="2 7" id="KW-0732">Signal</keyword>
<dbReference type="SUPFAM" id="SSF101447">
    <property type="entry name" value="Formin homology 2 domain (FH2 domain)"/>
    <property type="match status" value="1"/>
</dbReference>
<evidence type="ECO:0000256" key="5">
    <source>
        <dbReference type="SAM" id="MobiDB-lite"/>
    </source>
</evidence>
<feature type="transmembrane region" description="Helical" evidence="6">
    <location>
        <begin position="129"/>
        <end position="153"/>
    </location>
</feature>
<accession>A0A835U724</accession>
<dbReference type="GO" id="GO:0045010">
    <property type="term" value="P:actin nucleation"/>
    <property type="evidence" value="ECO:0007669"/>
    <property type="project" value="InterPro"/>
</dbReference>
<evidence type="ECO:0000256" key="1">
    <source>
        <dbReference type="ARBA" id="ARBA00004167"/>
    </source>
</evidence>
<comment type="similarity">
    <text evidence="3">Belongs to the formin-like family. Class-I subfamily.</text>
</comment>
<evidence type="ECO:0000313" key="11">
    <source>
        <dbReference type="Proteomes" id="UP000636800"/>
    </source>
</evidence>
<dbReference type="GO" id="GO:0051015">
    <property type="term" value="F:actin filament binding"/>
    <property type="evidence" value="ECO:0007669"/>
    <property type="project" value="InterPro"/>
</dbReference>